<dbReference type="Gene3D" id="3.50.50.60">
    <property type="entry name" value="FAD/NAD(P)-binding domain"/>
    <property type="match status" value="2"/>
</dbReference>
<name>A0A448Z1T6_9STRA</name>
<feature type="region of interest" description="Disordered" evidence="1">
    <location>
        <begin position="56"/>
        <end position="99"/>
    </location>
</feature>
<feature type="domain" description="FAD dependent oxidoreductase" evidence="2">
    <location>
        <begin position="105"/>
        <end position="455"/>
    </location>
</feature>
<organism evidence="3 4">
    <name type="scientific">Pseudo-nitzschia multistriata</name>
    <dbReference type="NCBI Taxonomy" id="183589"/>
    <lineage>
        <taxon>Eukaryota</taxon>
        <taxon>Sar</taxon>
        <taxon>Stramenopiles</taxon>
        <taxon>Ochrophyta</taxon>
        <taxon>Bacillariophyta</taxon>
        <taxon>Bacillariophyceae</taxon>
        <taxon>Bacillariophycidae</taxon>
        <taxon>Bacillariales</taxon>
        <taxon>Bacillariaceae</taxon>
        <taxon>Pseudo-nitzschia</taxon>
    </lineage>
</organism>
<dbReference type="Pfam" id="PF01266">
    <property type="entry name" value="DAO"/>
    <property type="match status" value="1"/>
</dbReference>
<accession>A0A448Z1T6</accession>
<evidence type="ECO:0000259" key="2">
    <source>
        <dbReference type="Pfam" id="PF01266"/>
    </source>
</evidence>
<dbReference type="PANTHER" id="PTHR13847">
    <property type="entry name" value="SARCOSINE DEHYDROGENASE-RELATED"/>
    <property type="match status" value="1"/>
</dbReference>
<dbReference type="InterPro" id="IPR006076">
    <property type="entry name" value="FAD-dep_OxRdtase"/>
</dbReference>
<evidence type="ECO:0000313" key="3">
    <source>
        <dbReference type="EMBL" id="VEU36057.1"/>
    </source>
</evidence>
<dbReference type="OrthoDB" id="498204at2759"/>
<dbReference type="InterPro" id="IPR036188">
    <property type="entry name" value="FAD/NAD-bd_sf"/>
</dbReference>
<evidence type="ECO:0000313" key="4">
    <source>
        <dbReference type="Proteomes" id="UP000291116"/>
    </source>
</evidence>
<dbReference type="Proteomes" id="UP000291116">
    <property type="component" value="Unassembled WGS sequence"/>
</dbReference>
<dbReference type="AlphaFoldDB" id="A0A448Z1T6"/>
<proteinExistence type="predicted"/>
<reference evidence="3 4" key="1">
    <citation type="submission" date="2019-01" db="EMBL/GenBank/DDBJ databases">
        <authorList>
            <person name="Ferrante I. M."/>
        </authorList>
    </citation>
    <scope>NUCLEOTIDE SEQUENCE [LARGE SCALE GENOMIC DNA]</scope>
    <source>
        <strain evidence="3 4">B856</strain>
    </source>
</reference>
<evidence type="ECO:0000256" key="1">
    <source>
        <dbReference type="SAM" id="MobiDB-lite"/>
    </source>
</evidence>
<protein>
    <recommendedName>
        <fullName evidence="2">FAD dependent oxidoreductase domain-containing protein</fullName>
    </recommendedName>
</protein>
<feature type="compositionally biased region" description="Low complexity" evidence="1">
    <location>
        <begin position="77"/>
        <end position="87"/>
    </location>
</feature>
<sequence>MRWDKNILSPRWGNEDNHTPERTMIRAFQKTDLRRVASVALLFLLATADAFRTTHLPAPRASPTTAKTTTKTKTKTKTTTTTTTTTAMRSSTGTGGAGDEPPVTHVVVAGAGVIGVSTAYYLAKNFGVATTLVDPTGTIAPAASGKAGGFLALDWNDNSPALGPLARRSFALHEELADDLGADTISYRRLECVSVPVGENGGRRPAGRKLEGIEWAEGANAMGDASVLGGTRTIAQVHPKKLCDAMWERVLELAPESKLVRGRVVAPEDKDGDAGADAAVAARLEDGSLLEGDALLYSCGPWTATNMYGTKYHSLVVPTTRVLHQCVFFSGLGDPEVYVRGDSTAYCTGFPDPPVRVAEHPGEEEVRPEAIDRIRESVRAASSFADGASTSYLVLGDDGDDGRQAPLEQACYLPGTADGIPMMGRVPGKERTYVCAGHTCWGILLGPASGEAMAHEIAAAGGRGSSQPFVDLGMFSPGRFGRPLELVPAFGPER</sequence>
<dbReference type="PANTHER" id="PTHR13847:SF150">
    <property type="entry name" value="OXIDOREDUCTASE TDA3-RELATED"/>
    <property type="match status" value="1"/>
</dbReference>
<dbReference type="SUPFAM" id="SSF51905">
    <property type="entry name" value="FAD/NAD(P)-binding domain"/>
    <property type="match status" value="1"/>
</dbReference>
<dbReference type="EMBL" id="CAACVS010000076">
    <property type="protein sequence ID" value="VEU36057.1"/>
    <property type="molecule type" value="Genomic_DNA"/>
</dbReference>
<keyword evidence="4" id="KW-1185">Reference proteome</keyword>
<dbReference type="GO" id="GO:0005737">
    <property type="term" value="C:cytoplasm"/>
    <property type="evidence" value="ECO:0007669"/>
    <property type="project" value="TreeGrafter"/>
</dbReference>
<gene>
    <name evidence="3" type="ORF">PSNMU_V1.4_AUG-EV-PASAV3_0028040</name>
</gene>